<dbReference type="EMBL" id="MU394285">
    <property type="protein sequence ID" value="KAI6091710.1"/>
    <property type="molecule type" value="Genomic_DNA"/>
</dbReference>
<protein>
    <submittedName>
        <fullName evidence="1">Uncharacterized protein</fullName>
    </submittedName>
</protein>
<proteinExistence type="predicted"/>
<comment type="caution">
    <text evidence="1">The sequence shown here is derived from an EMBL/GenBank/DDBJ whole genome shotgun (WGS) entry which is preliminary data.</text>
</comment>
<gene>
    <name evidence="1" type="ORF">F4821DRAFT_225418</name>
</gene>
<name>A0ACC0DG46_9PEZI</name>
<reference evidence="1 2" key="1">
    <citation type="journal article" date="2022" name="New Phytol.">
        <title>Ecological generalism drives hyperdiversity of secondary metabolite gene clusters in xylarialean endophytes.</title>
        <authorList>
            <person name="Franco M.E.E."/>
            <person name="Wisecaver J.H."/>
            <person name="Arnold A.E."/>
            <person name="Ju Y.M."/>
            <person name="Slot J.C."/>
            <person name="Ahrendt S."/>
            <person name="Moore L.P."/>
            <person name="Eastman K.E."/>
            <person name="Scott K."/>
            <person name="Konkel Z."/>
            <person name="Mondo S.J."/>
            <person name="Kuo A."/>
            <person name="Hayes R.D."/>
            <person name="Haridas S."/>
            <person name="Andreopoulos B."/>
            <person name="Riley R."/>
            <person name="LaButti K."/>
            <person name="Pangilinan J."/>
            <person name="Lipzen A."/>
            <person name="Amirebrahimi M."/>
            <person name="Yan J."/>
            <person name="Adam C."/>
            <person name="Keymanesh K."/>
            <person name="Ng V."/>
            <person name="Louie K."/>
            <person name="Northen T."/>
            <person name="Drula E."/>
            <person name="Henrissat B."/>
            <person name="Hsieh H.M."/>
            <person name="Youens-Clark K."/>
            <person name="Lutzoni F."/>
            <person name="Miadlikowska J."/>
            <person name="Eastwood D.C."/>
            <person name="Hamelin R.C."/>
            <person name="Grigoriev I.V."/>
            <person name="U'Ren J.M."/>
        </authorList>
    </citation>
    <scope>NUCLEOTIDE SEQUENCE [LARGE SCALE GENOMIC DNA]</scope>
    <source>
        <strain evidence="1 2">ER1909</strain>
    </source>
</reference>
<dbReference type="Proteomes" id="UP001497680">
    <property type="component" value="Unassembled WGS sequence"/>
</dbReference>
<organism evidence="1 2">
    <name type="scientific">Hypoxylon rubiginosum</name>
    <dbReference type="NCBI Taxonomy" id="110542"/>
    <lineage>
        <taxon>Eukaryota</taxon>
        <taxon>Fungi</taxon>
        <taxon>Dikarya</taxon>
        <taxon>Ascomycota</taxon>
        <taxon>Pezizomycotina</taxon>
        <taxon>Sordariomycetes</taxon>
        <taxon>Xylariomycetidae</taxon>
        <taxon>Xylariales</taxon>
        <taxon>Hypoxylaceae</taxon>
        <taxon>Hypoxylon</taxon>
    </lineage>
</organism>
<sequence length="481" mass="54828">MHTSGCEDTLSHGGSYPVGVDCYTPIGEDRSLCNHRLSERSFELFQVAGGGVDILWLTQDNGFPTLQRRYLASEDIEARGIYQYFKIEKWQELIFIVQPAFSWSHLLITESAFRRILASLHVFTPFLRVVHAFGKKTNDKQRARDSAFYHIQSSSAYEFCYNIRYFELHGRGRGNPWSLRQTGVYQRCLPSNQQSTWLILNYSSYIFDRVSMAFEKKRSQPLEACRGSVLTPHLFILSAATRNWGQYVEILRQRVMVFEEKAYSSRIDESFPDDYRLLFSDVQAMVLLEDTVATARAVIRGQRDAIYKCGSIHTELHRRVSKRCGCETASTLETLKIDLQHYHEAIVGLVQTTSKVTSLLTAILATRANGDLRAATNMIQTGITELQQQSRHVRMDTASLLEITTKGHKDALTIKVLAQIATMFLPASLITSIFSSEILGNSSNYNSHVRLYFAITIPVLLLTLLVVILLEKGFPRYSWLF</sequence>
<accession>A0ACC0DG46</accession>
<evidence type="ECO:0000313" key="1">
    <source>
        <dbReference type="EMBL" id="KAI6091710.1"/>
    </source>
</evidence>
<evidence type="ECO:0000313" key="2">
    <source>
        <dbReference type="Proteomes" id="UP001497680"/>
    </source>
</evidence>
<keyword evidence="2" id="KW-1185">Reference proteome</keyword>